<dbReference type="InterPro" id="IPR050503">
    <property type="entry name" value="cAMP-dep_PK_reg_su-like"/>
</dbReference>
<evidence type="ECO:0000259" key="2">
    <source>
        <dbReference type="PROSITE" id="PS50042"/>
    </source>
</evidence>
<feature type="region of interest" description="Disordered" evidence="1">
    <location>
        <begin position="1"/>
        <end position="38"/>
    </location>
</feature>
<dbReference type="GO" id="GO:0030552">
    <property type="term" value="F:cAMP binding"/>
    <property type="evidence" value="ECO:0007669"/>
    <property type="project" value="TreeGrafter"/>
</dbReference>
<dbReference type="GO" id="GO:0005952">
    <property type="term" value="C:cAMP-dependent protein kinase complex"/>
    <property type="evidence" value="ECO:0007669"/>
    <property type="project" value="InterPro"/>
</dbReference>
<dbReference type="Proteomes" id="UP001515480">
    <property type="component" value="Unassembled WGS sequence"/>
</dbReference>
<dbReference type="SMART" id="SM00100">
    <property type="entry name" value="cNMP"/>
    <property type="match status" value="1"/>
</dbReference>
<dbReference type="EMBL" id="JBGBPQ010000001">
    <property type="protein sequence ID" value="KAL1530160.1"/>
    <property type="molecule type" value="Genomic_DNA"/>
</dbReference>
<dbReference type="SUPFAM" id="SSF51206">
    <property type="entry name" value="cAMP-binding domain-like"/>
    <property type="match status" value="1"/>
</dbReference>
<dbReference type="PROSITE" id="PS50042">
    <property type="entry name" value="CNMP_BINDING_3"/>
    <property type="match status" value="1"/>
</dbReference>
<name>A0AB34K783_PRYPA</name>
<feature type="region of interest" description="Disordered" evidence="1">
    <location>
        <begin position="141"/>
        <end position="173"/>
    </location>
</feature>
<dbReference type="InterPro" id="IPR000595">
    <property type="entry name" value="cNMP-bd_dom"/>
</dbReference>
<evidence type="ECO:0000256" key="1">
    <source>
        <dbReference type="SAM" id="MobiDB-lite"/>
    </source>
</evidence>
<evidence type="ECO:0000313" key="4">
    <source>
        <dbReference type="Proteomes" id="UP001515480"/>
    </source>
</evidence>
<reference evidence="3 4" key="1">
    <citation type="journal article" date="2024" name="Science">
        <title>Giant polyketide synthase enzymes in the biosynthesis of giant marine polyether toxins.</title>
        <authorList>
            <person name="Fallon T.R."/>
            <person name="Shende V.V."/>
            <person name="Wierzbicki I.H."/>
            <person name="Pendleton A.L."/>
            <person name="Watervoot N.F."/>
            <person name="Auber R.P."/>
            <person name="Gonzalez D.J."/>
            <person name="Wisecaver J.H."/>
            <person name="Moore B.S."/>
        </authorList>
    </citation>
    <scope>NUCLEOTIDE SEQUENCE [LARGE SCALE GENOMIC DNA]</scope>
    <source>
        <strain evidence="3 4">12B1</strain>
    </source>
</reference>
<dbReference type="CDD" id="cd00038">
    <property type="entry name" value="CAP_ED"/>
    <property type="match status" value="1"/>
</dbReference>
<dbReference type="InterPro" id="IPR014710">
    <property type="entry name" value="RmlC-like_jellyroll"/>
</dbReference>
<organism evidence="3 4">
    <name type="scientific">Prymnesium parvum</name>
    <name type="common">Toxic golden alga</name>
    <dbReference type="NCBI Taxonomy" id="97485"/>
    <lineage>
        <taxon>Eukaryota</taxon>
        <taxon>Haptista</taxon>
        <taxon>Haptophyta</taxon>
        <taxon>Prymnesiophyceae</taxon>
        <taxon>Prymnesiales</taxon>
        <taxon>Prymnesiaceae</taxon>
        <taxon>Prymnesium</taxon>
    </lineage>
</organism>
<feature type="region of interest" description="Disordered" evidence="1">
    <location>
        <begin position="327"/>
        <end position="363"/>
    </location>
</feature>
<dbReference type="GO" id="GO:0034236">
    <property type="term" value="F:protein kinase A catalytic subunit binding"/>
    <property type="evidence" value="ECO:0007669"/>
    <property type="project" value="TreeGrafter"/>
</dbReference>
<feature type="region of interest" description="Disordered" evidence="1">
    <location>
        <begin position="194"/>
        <end position="314"/>
    </location>
</feature>
<dbReference type="PANTHER" id="PTHR11635">
    <property type="entry name" value="CAMP-DEPENDENT PROTEIN KINASE REGULATORY CHAIN"/>
    <property type="match status" value="1"/>
</dbReference>
<sequence length="1044" mass="117236">MRSMPRSPASVEHSRCQNHMRASASVRLPTSATAPHRPRTPALRQAVDDTAAVPSHYMWKAQLAAIVNDTPERRVANSQKLVAELALLAGSDVLESELLQSSSPSKKAAPFHLQWAATTGKWIAQGMLRSDAAEVRELTHGGQPEQPYHGVPLDPNAKPDEHQSPEYISKATNMRRAHFSLTSSIEIEYGGSRHFRTRPGFLPKDPPSSRDACGESQPRALSPPEASRRTRGKAAAPSPPPRAGQEAGGASALGQLGVEVGGEEASVRFGSDVDRKPPADLPAPKARHATERPSTATRWQPMASASDKSPLWRSSDGLSWMSSCGAPMPPAEEPRRVSVKRPPSVVSTIASEPTPKPPVRPKRRSLLAEATLPSAEGGARASLHGHLDEKAAKAAQLFDERHQRAKNRALHVSKKAGRGSDERLLRCFEQSLNEVRRNRFYVDEEYNPFSDFNEDAVQNIRTQQPLLHRRWVCDANSIWAARAKKSNSKSIYETDESLRSMFNVDWEFVHQSHGLEKYIRQLDASGARGEEGMEDAIDDAREMLLNHARLFYGAFMVYSVLHASGAGRLANGEQDVYNMKFNAYLAFARDCQLVNAKMKASDLEVIWVQVNAVEEKTKDIDKWNHARAFTRHEWLEGLVRIAIQRYIVGKGKQGEPMTVADAIDALAHHISPLLPREAHQDSNMFRRKYCYHVMIEQVIVKNMETMRNLFDVYSEVNADVGDVLQSSGMMSIGEWMVFVEDLDLLDNRQISDFNAKMIFTWSRIRGCTDHSERAMRNLRNLSFQDFLEALIRLSMQIALPLEEEIYEAGARNAGEYLIALENAGMMPQFLKSRKQPWWKEPPQSVWLCLEHLITYMVWVVKSDTASGGYDEPVTFEEARNFEERRRESLDRNYDARIEVLSKSLASADARVRAKLLDVLRAVDVFAELEESQLEQLRDAMVHAVFNEGDYVFEQDEEGDTFYIIVDGKASIIRVESSASGETKEEERVLSTVSAGAYFGERALLKSQLRYAGVRADTRLKCMYITREGFEEILGPLHCLVPDKY</sequence>
<keyword evidence="4" id="KW-1185">Reference proteome</keyword>
<accession>A0AB34K783</accession>
<dbReference type="GO" id="GO:0005829">
    <property type="term" value="C:cytosol"/>
    <property type="evidence" value="ECO:0007669"/>
    <property type="project" value="TreeGrafter"/>
</dbReference>
<dbReference type="Gene3D" id="2.60.120.10">
    <property type="entry name" value="Jelly Rolls"/>
    <property type="match status" value="1"/>
</dbReference>
<feature type="domain" description="Cyclic nucleotide-binding" evidence="2">
    <location>
        <begin position="924"/>
        <end position="1035"/>
    </location>
</feature>
<dbReference type="InterPro" id="IPR018490">
    <property type="entry name" value="cNMP-bd_dom_sf"/>
</dbReference>
<protein>
    <recommendedName>
        <fullName evidence="2">Cyclic nucleotide-binding domain-containing protein</fullName>
    </recommendedName>
</protein>
<dbReference type="GO" id="GO:0004862">
    <property type="term" value="F:cAMP-dependent protein kinase inhibitor activity"/>
    <property type="evidence" value="ECO:0007669"/>
    <property type="project" value="TreeGrafter"/>
</dbReference>
<gene>
    <name evidence="3" type="ORF">AB1Y20_001076</name>
</gene>
<dbReference type="PANTHER" id="PTHR11635:SF152">
    <property type="entry name" value="CAMP-DEPENDENT PROTEIN KINASE TYPE I REGULATORY SUBUNIT-RELATED"/>
    <property type="match status" value="1"/>
</dbReference>
<evidence type="ECO:0000313" key="3">
    <source>
        <dbReference type="EMBL" id="KAL1530160.1"/>
    </source>
</evidence>
<dbReference type="AlphaFoldDB" id="A0AB34K783"/>
<comment type="caution">
    <text evidence="3">The sequence shown here is derived from an EMBL/GenBank/DDBJ whole genome shotgun (WGS) entry which is preliminary data.</text>
</comment>
<dbReference type="PRINTS" id="PR00103">
    <property type="entry name" value="CAMPKINASE"/>
</dbReference>
<dbReference type="Pfam" id="PF00027">
    <property type="entry name" value="cNMP_binding"/>
    <property type="match status" value="1"/>
</dbReference>
<proteinExistence type="predicted"/>